<dbReference type="GO" id="GO:0007005">
    <property type="term" value="P:mitochondrion organization"/>
    <property type="evidence" value="ECO:0007669"/>
    <property type="project" value="InterPro"/>
</dbReference>
<feature type="compositionally biased region" description="Polar residues" evidence="1">
    <location>
        <begin position="78"/>
        <end position="108"/>
    </location>
</feature>
<protein>
    <submittedName>
        <fullName evidence="3">Mitochondrial elongation factor 1</fullName>
    </submittedName>
</protein>
<evidence type="ECO:0000313" key="4">
    <source>
        <dbReference type="Proteomes" id="UP000472262"/>
    </source>
</evidence>
<evidence type="ECO:0000313" key="3">
    <source>
        <dbReference type="Ensembl" id="ENSSGRP00000030951.1"/>
    </source>
</evidence>
<dbReference type="PANTHER" id="PTHR16451">
    <property type="entry name" value="MITOCHONDRIAL DYNAMICS PROTEINS 49/51 FAMILY MEMBER"/>
    <property type="match status" value="1"/>
</dbReference>
<dbReference type="InterPro" id="IPR045909">
    <property type="entry name" value="MID49/MID51"/>
</dbReference>
<dbReference type="OMA" id="CPISHPA"/>
<proteinExistence type="predicted"/>
<reference evidence="3" key="2">
    <citation type="submission" date="2025-09" db="UniProtKB">
        <authorList>
            <consortium name="Ensembl"/>
        </authorList>
    </citation>
    <scope>IDENTIFICATION</scope>
</reference>
<dbReference type="AlphaFoldDB" id="A0A672M706"/>
<reference evidence="3" key="1">
    <citation type="submission" date="2025-08" db="UniProtKB">
        <authorList>
            <consortium name="Ensembl"/>
        </authorList>
    </citation>
    <scope>IDENTIFICATION</scope>
</reference>
<evidence type="ECO:0000256" key="2">
    <source>
        <dbReference type="SAM" id="Phobius"/>
    </source>
</evidence>
<accession>A0A672M706</accession>
<sequence>MAGVNGDRKGKKDDNGLGTAIDFVLSNAKLVLGVGGAAMLGIATLAVKRMYDRALSAPSSPTKADPSGRRSWEEPSWLGSSPRTLSMNMKQNISRSLQTLPTSSSSFKPGNESLVPSSGDPFRRAGRRSACCVGYLCRAQSLSPC</sequence>
<dbReference type="InParanoid" id="A0A672M706"/>
<dbReference type="GO" id="GO:0005741">
    <property type="term" value="C:mitochondrial outer membrane"/>
    <property type="evidence" value="ECO:0007669"/>
    <property type="project" value="InterPro"/>
</dbReference>
<feature type="region of interest" description="Disordered" evidence="1">
    <location>
        <begin position="55"/>
        <end position="122"/>
    </location>
</feature>
<keyword evidence="2" id="KW-0812">Transmembrane</keyword>
<keyword evidence="2" id="KW-1133">Transmembrane helix</keyword>
<dbReference type="PANTHER" id="PTHR16451:SF14">
    <property type="entry name" value="MITOCHONDRIAL DYNAMICS PROTEIN MID51"/>
    <property type="match status" value="1"/>
</dbReference>
<dbReference type="GO" id="GO:0090141">
    <property type="term" value="P:positive regulation of mitochondrial fission"/>
    <property type="evidence" value="ECO:0007669"/>
    <property type="project" value="TreeGrafter"/>
</dbReference>
<feature type="transmembrane region" description="Helical" evidence="2">
    <location>
        <begin position="30"/>
        <end position="47"/>
    </location>
</feature>
<name>A0A672M706_SINGR</name>
<evidence type="ECO:0000256" key="1">
    <source>
        <dbReference type="SAM" id="MobiDB-lite"/>
    </source>
</evidence>
<organism evidence="3 4">
    <name type="scientific">Sinocyclocheilus grahami</name>
    <name type="common">Dianchi golden-line fish</name>
    <name type="synonym">Barbus grahami</name>
    <dbReference type="NCBI Taxonomy" id="75366"/>
    <lineage>
        <taxon>Eukaryota</taxon>
        <taxon>Metazoa</taxon>
        <taxon>Chordata</taxon>
        <taxon>Craniata</taxon>
        <taxon>Vertebrata</taxon>
        <taxon>Euteleostomi</taxon>
        <taxon>Actinopterygii</taxon>
        <taxon>Neopterygii</taxon>
        <taxon>Teleostei</taxon>
        <taxon>Ostariophysi</taxon>
        <taxon>Cypriniformes</taxon>
        <taxon>Cyprinidae</taxon>
        <taxon>Cyprininae</taxon>
        <taxon>Sinocyclocheilus</taxon>
    </lineage>
</organism>
<keyword evidence="2" id="KW-0472">Membrane</keyword>
<dbReference type="Proteomes" id="UP000472262">
    <property type="component" value="Unassembled WGS sequence"/>
</dbReference>
<dbReference type="Ensembl" id="ENSSGRT00000033235.1">
    <property type="protein sequence ID" value="ENSSGRP00000030951.1"/>
    <property type="gene ID" value="ENSSGRG00000017409.1"/>
</dbReference>
<keyword evidence="4" id="KW-1185">Reference proteome</keyword>